<dbReference type="InterPro" id="IPR051448">
    <property type="entry name" value="CdaR-like_regulators"/>
</dbReference>
<dbReference type="InterPro" id="IPR024096">
    <property type="entry name" value="NO_sig/Golgi_transp_ligand-bd"/>
</dbReference>
<protein>
    <submittedName>
        <fullName evidence="3">Sugar diacid utilization regulator</fullName>
    </submittedName>
</protein>
<dbReference type="Proteomes" id="UP000531594">
    <property type="component" value="Unassembled WGS sequence"/>
</dbReference>
<dbReference type="Pfam" id="PF06505">
    <property type="entry name" value="XylR_N"/>
    <property type="match status" value="1"/>
</dbReference>
<sequence length="632" mass="72695">MQISQLDIEKIISIFQNNRKTEENAKRFVSIPRTAMGTLRQDLINTLGVDRTKGFLMRYGWNCGASDANEVKQKKWNSPRDLVLEGTRMCTMRGYGLIEPLNVSLDLRNSEGICKNSYEAEEHIKYFGYSDSFVCHTLMGYASGYLSAITGEKIIAREVQCSGIGDEHCYWVAKPVEEWGEGIQEYLAYFEEENLAQELDQAYQNLKTKLDIFNKGYHVQQQLMQTVLWEEDLHSIAQTVFDSTQVPVLIEDTHFKPIAFAGINLETAQMCSRSLHEWFLEREEQGLQPLKWSNPMEELPITNHCRRLISPIRVRQSIVGYASFISEGTPFEESDYFILGQTSLASSLHFLNERVRLDAELRTRGDFLEEILSQKISLQEILNRAQYIEFNLQGSYSILTMDKQEIHGDEEERYKLTDELVKSLSAFFKEREINVLIGKKLGCVVILLADTKIVGKNEKINRLCQEIIDYCRYLNSKYYYKLGVSSESTSILEASDLYEESLAALKVANEQKNIISFCSLGIVGILFQSKNKKGIRKFSNKLLGKLLEEDQDRNMELTTTLYHYLNNGCNAQKTAKATNFSITGMRYRLRRISELLDVDFNEPGMSYQLYLAIQSLIVLGDLDIQQIEKWTQ</sequence>
<name>A0A7X0LV28_9BACI</name>
<dbReference type="Gene3D" id="1.10.10.2840">
    <property type="entry name" value="PucR C-terminal helix-turn-helix domain"/>
    <property type="match status" value="1"/>
</dbReference>
<proteinExistence type="inferred from homology"/>
<dbReference type="EMBL" id="JACHGK010000002">
    <property type="protein sequence ID" value="MBB6444147.1"/>
    <property type="molecule type" value="Genomic_DNA"/>
</dbReference>
<organism evidence="3 4">
    <name type="scientific">Bacillus benzoevorans</name>
    <dbReference type="NCBI Taxonomy" id="1456"/>
    <lineage>
        <taxon>Bacteria</taxon>
        <taxon>Bacillati</taxon>
        <taxon>Bacillota</taxon>
        <taxon>Bacilli</taxon>
        <taxon>Bacillales</taxon>
        <taxon>Bacillaceae</taxon>
        <taxon>Bacillus</taxon>
    </lineage>
</organism>
<evidence type="ECO:0000313" key="4">
    <source>
        <dbReference type="Proteomes" id="UP000531594"/>
    </source>
</evidence>
<dbReference type="AlphaFoldDB" id="A0A7X0LV28"/>
<dbReference type="PANTHER" id="PTHR33744">
    <property type="entry name" value="CARBOHYDRATE DIACID REGULATOR"/>
    <property type="match status" value="1"/>
</dbReference>
<dbReference type="Pfam" id="PF02830">
    <property type="entry name" value="V4R"/>
    <property type="match status" value="1"/>
</dbReference>
<reference evidence="3 4" key="1">
    <citation type="submission" date="2020-08" db="EMBL/GenBank/DDBJ databases">
        <title>Genomic Encyclopedia of Type Strains, Phase IV (KMG-IV): sequencing the most valuable type-strain genomes for metagenomic binning, comparative biology and taxonomic classification.</title>
        <authorList>
            <person name="Goeker M."/>
        </authorList>
    </citation>
    <scope>NUCLEOTIDE SEQUENCE [LARGE SCALE GENOMIC DNA]</scope>
    <source>
        <strain evidence="3 4">DSM 5391</strain>
    </source>
</reference>
<dbReference type="InterPro" id="IPR010523">
    <property type="entry name" value="XylR_N"/>
</dbReference>
<comment type="similarity">
    <text evidence="1">Belongs to the CdaR family.</text>
</comment>
<evidence type="ECO:0000313" key="3">
    <source>
        <dbReference type="EMBL" id="MBB6444147.1"/>
    </source>
</evidence>
<feature type="domain" description="4-vinyl reductase 4VR" evidence="2">
    <location>
        <begin position="113"/>
        <end position="175"/>
    </location>
</feature>
<dbReference type="InterPro" id="IPR041522">
    <property type="entry name" value="CdaR_GGDEF"/>
</dbReference>
<dbReference type="SMART" id="SM00989">
    <property type="entry name" value="V4R"/>
    <property type="match status" value="1"/>
</dbReference>
<dbReference type="Gene3D" id="3.30.1380.20">
    <property type="entry name" value="Trafficking protein particle complex subunit 3"/>
    <property type="match status" value="1"/>
</dbReference>
<keyword evidence="4" id="KW-1185">Reference proteome</keyword>
<dbReference type="InterPro" id="IPR025736">
    <property type="entry name" value="PucR_C-HTH_dom"/>
</dbReference>
<dbReference type="RefSeq" id="WP_184522939.1">
    <property type="nucleotide sequence ID" value="NZ_JACHGK010000002.1"/>
</dbReference>
<evidence type="ECO:0000259" key="2">
    <source>
        <dbReference type="SMART" id="SM00989"/>
    </source>
</evidence>
<comment type="caution">
    <text evidence="3">The sequence shown here is derived from an EMBL/GenBank/DDBJ whole genome shotgun (WGS) entry which is preliminary data.</text>
</comment>
<dbReference type="Pfam" id="PF17853">
    <property type="entry name" value="GGDEF_2"/>
    <property type="match status" value="1"/>
</dbReference>
<dbReference type="InterPro" id="IPR042070">
    <property type="entry name" value="PucR_C-HTH_sf"/>
</dbReference>
<dbReference type="SUPFAM" id="SSF111126">
    <property type="entry name" value="Ligand-binding domain in the NO signalling and Golgi transport"/>
    <property type="match status" value="1"/>
</dbReference>
<dbReference type="PANTHER" id="PTHR33744:SF1">
    <property type="entry name" value="DNA-BINDING TRANSCRIPTIONAL ACTIVATOR ADER"/>
    <property type="match status" value="1"/>
</dbReference>
<accession>A0A7X0LV28</accession>
<dbReference type="Pfam" id="PF13556">
    <property type="entry name" value="HTH_30"/>
    <property type="match status" value="1"/>
</dbReference>
<evidence type="ECO:0000256" key="1">
    <source>
        <dbReference type="ARBA" id="ARBA00006754"/>
    </source>
</evidence>
<gene>
    <name evidence="3" type="ORF">HNR53_000755</name>
</gene>
<dbReference type="InterPro" id="IPR004096">
    <property type="entry name" value="V4R"/>
</dbReference>